<protein>
    <submittedName>
        <fullName evidence="1">DUF3916 domain-containing protein</fullName>
    </submittedName>
</protein>
<organism evidence="1 2">
    <name type="scientific">Metasolibacillus meyeri</name>
    <dbReference type="NCBI Taxonomy" id="1071052"/>
    <lineage>
        <taxon>Bacteria</taxon>
        <taxon>Bacillati</taxon>
        <taxon>Bacillota</taxon>
        <taxon>Bacilli</taxon>
        <taxon>Bacillales</taxon>
        <taxon>Caryophanaceae</taxon>
        <taxon>Metasolibacillus</taxon>
    </lineage>
</organism>
<reference evidence="1 2" key="1">
    <citation type="submission" date="2023-03" db="EMBL/GenBank/DDBJ databases">
        <title>Bacillus Genome Sequencing.</title>
        <authorList>
            <person name="Dunlap C."/>
        </authorList>
    </citation>
    <scope>NUCLEOTIDE SEQUENCE [LARGE SCALE GENOMIC DNA]</scope>
    <source>
        <strain evidence="1 2">B-59205</strain>
    </source>
</reference>
<dbReference type="Proteomes" id="UP001344888">
    <property type="component" value="Unassembled WGS sequence"/>
</dbReference>
<keyword evidence="2" id="KW-1185">Reference proteome</keyword>
<comment type="caution">
    <text evidence="1">The sequence shown here is derived from an EMBL/GenBank/DDBJ whole genome shotgun (WGS) entry which is preliminary data.</text>
</comment>
<evidence type="ECO:0000313" key="1">
    <source>
        <dbReference type="EMBL" id="MEC1180708.1"/>
    </source>
</evidence>
<evidence type="ECO:0000313" key="2">
    <source>
        <dbReference type="Proteomes" id="UP001344888"/>
    </source>
</evidence>
<accession>A0AAW9NYU0</accession>
<gene>
    <name evidence="1" type="ORF">P9B03_19820</name>
</gene>
<dbReference type="InterPro" id="IPR025075">
    <property type="entry name" value="DUF3916"/>
</dbReference>
<dbReference type="EMBL" id="JARSFG010000042">
    <property type="protein sequence ID" value="MEC1180708.1"/>
    <property type="molecule type" value="Genomic_DNA"/>
</dbReference>
<proteinExistence type="predicted"/>
<dbReference type="AlphaFoldDB" id="A0AAW9NYU0"/>
<sequence length="170" mass="20202">MKKQRGLARKVKNITSKMNENTQCFPTAFYNDEYYNYPLPVSRELLQSSKTLQIQIAHLLVERTLHLIHIKPDNQQEALVTLLLKPNDMWNSQIVVHKNKESYCSFYKRNTIFQQWLLFKNSEKLVTYFSLENHTDLQAMTIEERIVDAEEKQVNYFLVIGEVISELFNR</sequence>
<dbReference type="RefSeq" id="WP_326125203.1">
    <property type="nucleotide sequence ID" value="NZ_JARSFG010000042.1"/>
</dbReference>
<name>A0AAW9NYU0_9BACL</name>
<dbReference type="Pfam" id="PF13079">
    <property type="entry name" value="DUF3916"/>
    <property type="match status" value="1"/>
</dbReference>